<dbReference type="Gene3D" id="1.10.1040.10">
    <property type="entry name" value="N-(1-d-carboxylethyl)-l-norvaline Dehydrogenase, domain 2"/>
    <property type="match status" value="1"/>
</dbReference>
<dbReference type="GO" id="GO:0016491">
    <property type="term" value="F:oxidoreductase activity"/>
    <property type="evidence" value="ECO:0007669"/>
    <property type="project" value="UniProtKB-KW"/>
</dbReference>
<evidence type="ECO:0000313" key="7">
    <source>
        <dbReference type="Proteomes" id="UP000048984"/>
    </source>
</evidence>
<evidence type="ECO:0000313" key="6">
    <source>
        <dbReference type="EMBL" id="KPL52932.1"/>
    </source>
</evidence>
<dbReference type="Pfam" id="PF03446">
    <property type="entry name" value="NAD_binding_2"/>
    <property type="match status" value="1"/>
</dbReference>
<dbReference type="InterPro" id="IPR015815">
    <property type="entry name" value="HIBADH-related"/>
</dbReference>
<name>A0A0P6W3G9_9HYPH</name>
<dbReference type="STRING" id="665126.ABB55_12485"/>
<evidence type="ECO:0000259" key="4">
    <source>
        <dbReference type="Pfam" id="PF03446"/>
    </source>
</evidence>
<dbReference type="InterPro" id="IPR051265">
    <property type="entry name" value="HIBADH-related_NP60_sf"/>
</dbReference>
<keyword evidence="1" id="KW-0560">Oxidoreductase</keyword>
<dbReference type="AlphaFoldDB" id="A0A0P6W3G9"/>
<dbReference type="PIRSF" id="PIRSF000103">
    <property type="entry name" value="HIBADH"/>
    <property type="match status" value="1"/>
</dbReference>
<dbReference type="EMBL" id="LJYW01000001">
    <property type="protein sequence ID" value="KPL52932.1"/>
    <property type="molecule type" value="Genomic_DNA"/>
</dbReference>
<reference evidence="6 7" key="2">
    <citation type="submission" date="2015-10" db="EMBL/GenBank/DDBJ databases">
        <title>Draft Genome Sequence of Prosthecomicrobium hirschii ATCC 27832.</title>
        <authorList>
            <person name="Daniel J."/>
            <person name="Givan S.A."/>
            <person name="Brun Y.V."/>
            <person name="Brown P.J."/>
        </authorList>
    </citation>
    <scope>NUCLEOTIDE SEQUENCE [LARGE SCALE GENOMIC DNA]</scope>
    <source>
        <strain evidence="6 7">16</strain>
    </source>
</reference>
<proteinExistence type="predicted"/>
<dbReference type="Pfam" id="PF09130">
    <property type="entry name" value="DUF1932"/>
    <property type="match status" value="1"/>
</dbReference>
<dbReference type="GO" id="GO:0050661">
    <property type="term" value="F:NADP binding"/>
    <property type="evidence" value="ECO:0007669"/>
    <property type="project" value="InterPro"/>
</dbReference>
<evidence type="ECO:0008006" key="8">
    <source>
        <dbReference type="Google" id="ProtNLM"/>
    </source>
</evidence>
<dbReference type="Proteomes" id="UP000048984">
    <property type="component" value="Unassembled WGS sequence"/>
</dbReference>
<sequence>MTERIALIGFGEVGRLFARQWIRQGVAVTVYDRLFDDSARGAALRADAATLGATVATDHAGACRGQPLVISAVTADQAVTAARQCAPALAPGQTYVDLNSVSPSTKAEVAAALDPSGVDFVEWAVMAPVAEPGIAVPILAGGPRAAAWAGRLNPLGMRIDAVADRIGVASATKLCRSIVIKGMEALMVDLAAAGAEHGVLPAVLASLTASYPGMDWAQILAVMPTRVARHGVRRAAEMREVAVMMREAGLSGALAEAIAVRHETFAAAARAAEAATPSAPPSPSERSPAHVA</sequence>
<protein>
    <recommendedName>
        <fullName evidence="8">6-phosphogluconate dehydrogenase</fullName>
    </recommendedName>
</protein>
<dbReference type="SUPFAM" id="SSF48179">
    <property type="entry name" value="6-phosphogluconate dehydrogenase C-terminal domain-like"/>
    <property type="match status" value="1"/>
</dbReference>
<dbReference type="PANTHER" id="PTHR43580">
    <property type="entry name" value="OXIDOREDUCTASE GLYR1-RELATED"/>
    <property type="match status" value="1"/>
</dbReference>
<feature type="domain" description="6-phosphogluconate dehydrogenase NADP-binding" evidence="4">
    <location>
        <begin position="4"/>
        <end position="129"/>
    </location>
</feature>
<dbReference type="InterPro" id="IPR013328">
    <property type="entry name" value="6PGD_dom2"/>
</dbReference>
<reference evidence="6 7" key="1">
    <citation type="submission" date="2015-09" db="EMBL/GenBank/DDBJ databases">
        <authorList>
            <person name="Jackson K.R."/>
            <person name="Lunt B.L."/>
            <person name="Fisher J.N.B."/>
            <person name="Gardner A.V."/>
            <person name="Bailey M.E."/>
            <person name="Deus L.M."/>
            <person name="Earl A.S."/>
            <person name="Gibby P.D."/>
            <person name="Hartmann K.A."/>
            <person name="Liu J.E."/>
            <person name="Manci A.M."/>
            <person name="Nielsen D.A."/>
            <person name="Solomon M.B."/>
            <person name="Breakwell D.P."/>
            <person name="Burnett S.H."/>
            <person name="Grose J.H."/>
        </authorList>
    </citation>
    <scope>NUCLEOTIDE SEQUENCE [LARGE SCALE GENOMIC DNA]</scope>
    <source>
        <strain evidence="6 7">16</strain>
    </source>
</reference>
<gene>
    <name evidence="6" type="ORF">ABB55_12485</name>
</gene>
<evidence type="ECO:0000256" key="2">
    <source>
        <dbReference type="PIRSR" id="PIRSR000103-1"/>
    </source>
</evidence>
<organism evidence="6 7">
    <name type="scientific">Prosthecodimorpha hirschii</name>
    <dbReference type="NCBI Taxonomy" id="665126"/>
    <lineage>
        <taxon>Bacteria</taxon>
        <taxon>Pseudomonadati</taxon>
        <taxon>Pseudomonadota</taxon>
        <taxon>Alphaproteobacteria</taxon>
        <taxon>Hyphomicrobiales</taxon>
        <taxon>Ancalomicrobiaceae</taxon>
        <taxon>Prosthecodimorpha</taxon>
    </lineage>
</organism>
<dbReference type="InterPro" id="IPR008927">
    <property type="entry name" value="6-PGluconate_DH-like_C_sf"/>
</dbReference>
<dbReference type="SUPFAM" id="SSF51735">
    <property type="entry name" value="NAD(P)-binding Rossmann-fold domains"/>
    <property type="match status" value="1"/>
</dbReference>
<evidence type="ECO:0000259" key="5">
    <source>
        <dbReference type="Pfam" id="PF09130"/>
    </source>
</evidence>
<dbReference type="InterPro" id="IPR006115">
    <property type="entry name" value="6PGDH_NADP-bd"/>
</dbReference>
<dbReference type="Gene3D" id="3.40.50.720">
    <property type="entry name" value="NAD(P)-binding Rossmann-like Domain"/>
    <property type="match status" value="1"/>
</dbReference>
<dbReference type="PANTHER" id="PTHR43580:SF2">
    <property type="entry name" value="CYTOKINE-LIKE NUCLEAR FACTOR N-PAC"/>
    <property type="match status" value="1"/>
</dbReference>
<evidence type="ECO:0000256" key="1">
    <source>
        <dbReference type="ARBA" id="ARBA00023002"/>
    </source>
</evidence>
<feature type="region of interest" description="Disordered" evidence="3">
    <location>
        <begin position="271"/>
        <end position="292"/>
    </location>
</feature>
<dbReference type="InterPro" id="IPR036291">
    <property type="entry name" value="NAD(P)-bd_dom_sf"/>
</dbReference>
<feature type="domain" description="Phosphogluconate dehydrogenase NAD-binding putative C-terminal" evidence="5">
    <location>
        <begin position="196"/>
        <end position="263"/>
    </location>
</feature>
<evidence type="ECO:0000256" key="3">
    <source>
        <dbReference type="SAM" id="MobiDB-lite"/>
    </source>
</evidence>
<comment type="caution">
    <text evidence="6">The sequence shown here is derived from an EMBL/GenBank/DDBJ whole genome shotgun (WGS) entry which is preliminary data.</text>
</comment>
<accession>A0A0P6W3G9</accession>
<dbReference type="RefSeq" id="WP_054359095.1">
    <property type="nucleotide sequence ID" value="NZ_LJYW01000001.1"/>
</dbReference>
<dbReference type="InterPro" id="IPR015814">
    <property type="entry name" value="Pgluconate_DH_NAD-bd_C"/>
</dbReference>
<keyword evidence="7" id="KW-1185">Reference proteome</keyword>
<feature type="active site" evidence="2">
    <location>
        <position position="173"/>
    </location>
</feature>